<dbReference type="AlphaFoldDB" id="A0A4U6V0A9"/>
<dbReference type="EMBL" id="CM016555">
    <property type="protein sequence ID" value="TKW22358.1"/>
    <property type="molecule type" value="Genomic_DNA"/>
</dbReference>
<evidence type="ECO:0000313" key="1">
    <source>
        <dbReference type="EMBL" id="TKW22358.1"/>
    </source>
</evidence>
<evidence type="ECO:0000313" key="2">
    <source>
        <dbReference type="Proteomes" id="UP000298652"/>
    </source>
</evidence>
<dbReference type="Gramene" id="TKW22358">
    <property type="protein sequence ID" value="TKW22358"/>
    <property type="gene ID" value="SEVIR_4G223104v2"/>
</dbReference>
<organism evidence="1 2">
    <name type="scientific">Setaria viridis</name>
    <name type="common">Green bristlegrass</name>
    <name type="synonym">Setaria italica subsp. viridis</name>
    <dbReference type="NCBI Taxonomy" id="4556"/>
    <lineage>
        <taxon>Eukaryota</taxon>
        <taxon>Viridiplantae</taxon>
        <taxon>Streptophyta</taxon>
        <taxon>Embryophyta</taxon>
        <taxon>Tracheophyta</taxon>
        <taxon>Spermatophyta</taxon>
        <taxon>Magnoliopsida</taxon>
        <taxon>Liliopsida</taxon>
        <taxon>Poales</taxon>
        <taxon>Poaceae</taxon>
        <taxon>PACMAD clade</taxon>
        <taxon>Panicoideae</taxon>
        <taxon>Panicodae</taxon>
        <taxon>Paniceae</taxon>
        <taxon>Cenchrinae</taxon>
        <taxon>Setaria</taxon>
    </lineage>
</organism>
<dbReference type="Proteomes" id="UP000298652">
    <property type="component" value="Chromosome 4"/>
</dbReference>
<accession>A0A4U6V0A9</accession>
<keyword evidence="2" id="KW-1185">Reference proteome</keyword>
<sequence length="137" mass="14631">MLGERAAISSLPSPARVMRIVVPSSGPAFLALQSADLHSAVVGGASSNNHPYACRVRSSMPPLLRVPFCRSPPPISQALFFPCLRHTTSTSSYPQRSSVCSVHYIINTYQAYSAESLLLPAVRSNAPVGLFLCGCLQ</sequence>
<proteinExistence type="predicted"/>
<name>A0A4U6V0A9_SETVI</name>
<gene>
    <name evidence="1" type="ORF">SEVIR_4G223104v2</name>
</gene>
<reference evidence="1" key="1">
    <citation type="submission" date="2019-03" db="EMBL/GenBank/DDBJ databases">
        <title>WGS assembly of Setaria viridis.</title>
        <authorList>
            <person name="Huang P."/>
            <person name="Jenkins J."/>
            <person name="Grimwood J."/>
            <person name="Barry K."/>
            <person name="Healey A."/>
            <person name="Mamidi S."/>
            <person name="Sreedasyam A."/>
            <person name="Shu S."/>
            <person name="Feldman M."/>
            <person name="Wu J."/>
            <person name="Yu Y."/>
            <person name="Chen C."/>
            <person name="Johnson J."/>
            <person name="Rokhsar D."/>
            <person name="Baxter I."/>
            <person name="Schmutz J."/>
            <person name="Brutnell T."/>
            <person name="Kellogg E."/>
        </authorList>
    </citation>
    <scope>NUCLEOTIDE SEQUENCE [LARGE SCALE GENOMIC DNA]</scope>
</reference>
<protein>
    <submittedName>
        <fullName evidence="1">Uncharacterized protein</fullName>
    </submittedName>
</protein>